<dbReference type="InterPro" id="IPR005218">
    <property type="entry name" value="Diacylglycerol/lipid_kinase"/>
</dbReference>
<dbReference type="InterPro" id="IPR045540">
    <property type="entry name" value="YegS/DAGK_C"/>
</dbReference>
<gene>
    <name evidence="14" type="ORF">SAMN05444406_12111</name>
</gene>
<evidence type="ECO:0000313" key="15">
    <source>
        <dbReference type="Proteomes" id="UP000198577"/>
    </source>
</evidence>
<comment type="cofactor">
    <cofactor evidence="1">
        <name>Mg(2+)</name>
        <dbReference type="ChEBI" id="CHEBI:18420"/>
    </cofactor>
</comment>
<organism evidence="14 15">
    <name type="scientific">Caldicoprobacter faecalis</name>
    <dbReference type="NCBI Taxonomy" id="937334"/>
    <lineage>
        <taxon>Bacteria</taxon>
        <taxon>Bacillati</taxon>
        <taxon>Bacillota</taxon>
        <taxon>Clostridia</taxon>
        <taxon>Caldicoprobacterales</taxon>
        <taxon>Caldicoprobacteraceae</taxon>
        <taxon>Caldicoprobacter</taxon>
    </lineage>
</organism>
<evidence type="ECO:0000256" key="12">
    <source>
        <dbReference type="ARBA" id="ARBA00023264"/>
    </source>
</evidence>
<keyword evidence="8" id="KW-0067">ATP-binding</keyword>
<evidence type="ECO:0000256" key="5">
    <source>
        <dbReference type="ARBA" id="ARBA00022723"/>
    </source>
</evidence>
<keyword evidence="9" id="KW-0460">Magnesium</keyword>
<keyword evidence="11" id="KW-0594">Phospholipid biosynthesis</keyword>
<dbReference type="AlphaFoldDB" id="A0A1I5X0X0"/>
<dbReference type="GO" id="GO:0005524">
    <property type="term" value="F:ATP binding"/>
    <property type="evidence" value="ECO:0007669"/>
    <property type="project" value="UniProtKB-KW"/>
</dbReference>
<dbReference type="STRING" id="937334.SAMN05444406_12111"/>
<dbReference type="GO" id="GO:0046872">
    <property type="term" value="F:metal ion binding"/>
    <property type="evidence" value="ECO:0007669"/>
    <property type="project" value="UniProtKB-KW"/>
</dbReference>
<dbReference type="Pfam" id="PF00781">
    <property type="entry name" value="DAGK_cat"/>
    <property type="match status" value="1"/>
</dbReference>
<comment type="similarity">
    <text evidence="2">Belongs to the diacylglycerol/lipid kinase family.</text>
</comment>
<dbReference type="RefSeq" id="WP_025748757.1">
    <property type="nucleotide sequence ID" value="NZ_FOXR01000021.1"/>
</dbReference>
<dbReference type="InterPro" id="IPR016064">
    <property type="entry name" value="NAD/diacylglycerol_kinase_sf"/>
</dbReference>
<name>A0A1I5X0X0_9FIRM</name>
<feature type="domain" description="DAGKc" evidence="13">
    <location>
        <begin position="1"/>
        <end position="129"/>
    </location>
</feature>
<sequence>MKELLFIVNPAAGNGTALGAIPLIEQFCRQCRFKYEITKTQYKGHATALAKSAISLSYDAVVAVGGDGTVMEVANGLVGSLTPLGILPTGTGNDLSKSLNIPSKIDKALSIIAYGKPKYIDAVSYGDGYFFNVASVGFDAEIARDIQKVKRWISGKAAYYIAAFLKFITYRHKDVILEIDNTKISAKILLFAIANGTYYGGGMNVNPNGSIDDGYIDAILITPVPRFKFPFLFWKFVSGKYLDLPYVKAYRCKKVKIHSNESLPVNGDGDIIATTPVQFSVLNQGILVFC</sequence>
<dbReference type="GO" id="GO:0005886">
    <property type="term" value="C:plasma membrane"/>
    <property type="evidence" value="ECO:0007669"/>
    <property type="project" value="TreeGrafter"/>
</dbReference>
<evidence type="ECO:0000259" key="13">
    <source>
        <dbReference type="PROSITE" id="PS50146"/>
    </source>
</evidence>
<dbReference type="PROSITE" id="PS50146">
    <property type="entry name" value="DAGK"/>
    <property type="match status" value="1"/>
</dbReference>
<evidence type="ECO:0000313" key="14">
    <source>
        <dbReference type="EMBL" id="SFQ25655.1"/>
    </source>
</evidence>
<dbReference type="Proteomes" id="UP000198577">
    <property type="component" value="Unassembled WGS sequence"/>
</dbReference>
<evidence type="ECO:0000256" key="11">
    <source>
        <dbReference type="ARBA" id="ARBA00023209"/>
    </source>
</evidence>
<keyword evidence="6" id="KW-0547">Nucleotide-binding</keyword>
<evidence type="ECO:0000256" key="10">
    <source>
        <dbReference type="ARBA" id="ARBA00023098"/>
    </source>
</evidence>
<dbReference type="Pfam" id="PF19279">
    <property type="entry name" value="YegS_C"/>
    <property type="match status" value="1"/>
</dbReference>
<dbReference type="InterPro" id="IPR017438">
    <property type="entry name" value="ATP-NAD_kinase_N"/>
</dbReference>
<evidence type="ECO:0000256" key="7">
    <source>
        <dbReference type="ARBA" id="ARBA00022777"/>
    </source>
</evidence>
<dbReference type="SUPFAM" id="SSF111331">
    <property type="entry name" value="NAD kinase/diacylglycerol kinase-like"/>
    <property type="match status" value="1"/>
</dbReference>
<dbReference type="PANTHER" id="PTHR12358:SF106">
    <property type="entry name" value="LIPID KINASE YEGS"/>
    <property type="match status" value="1"/>
</dbReference>
<protein>
    <submittedName>
        <fullName evidence="14">Lipid kinase, YegS/Rv2252/BmrU family</fullName>
    </submittedName>
</protein>
<keyword evidence="12" id="KW-1208">Phospholipid metabolism</keyword>
<keyword evidence="5" id="KW-0479">Metal-binding</keyword>
<evidence type="ECO:0000256" key="2">
    <source>
        <dbReference type="ARBA" id="ARBA00005983"/>
    </source>
</evidence>
<dbReference type="InterPro" id="IPR050187">
    <property type="entry name" value="Lipid_Phosphate_FormReg"/>
</dbReference>
<keyword evidence="3" id="KW-0444">Lipid biosynthesis</keyword>
<dbReference type="PANTHER" id="PTHR12358">
    <property type="entry name" value="SPHINGOSINE KINASE"/>
    <property type="match status" value="1"/>
</dbReference>
<dbReference type="GO" id="GO:0016301">
    <property type="term" value="F:kinase activity"/>
    <property type="evidence" value="ECO:0007669"/>
    <property type="project" value="UniProtKB-KW"/>
</dbReference>
<evidence type="ECO:0000256" key="8">
    <source>
        <dbReference type="ARBA" id="ARBA00022840"/>
    </source>
</evidence>
<keyword evidence="10" id="KW-0443">Lipid metabolism</keyword>
<reference evidence="14 15" key="1">
    <citation type="submission" date="2016-10" db="EMBL/GenBank/DDBJ databases">
        <authorList>
            <person name="de Groot N.N."/>
        </authorList>
    </citation>
    <scope>NUCLEOTIDE SEQUENCE [LARGE SCALE GENOMIC DNA]</scope>
    <source>
        <strain evidence="14 15">DSM 20678</strain>
    </source>
</reference>
<dbReference type="InterPro" id="IPR001206">
    <property type="entry name" value="Diacylglycerol_kinase_cat_dom"/>
</dbReference>
<evidence type="ECO:0000256" key="3">
    <source>
        <dbReference type="ARBA" id="ARBA00022516"/>
    </source>
</evidence>
<keyword evidence="4" id="KW-0808">Transferase</keyword>
<dbReference type="NCBIfam" id="TIGR00147">
    <property type="entry name" value="YegS/Rv2252/BmrU family lipid kinase"/>
    <property type="match status" value="1"/>
</dbReference>
<keyword evidence="7 14" id="KW-0418">Kinase</keyword>
<dbReference type="GO" id="GO:0008654">
    <property type="term" value="P:phospholipid biosynthetic process"/>
    <property type="evidence" value="ECO:0007669"/>
    <property type="project" value="UniProtKB-KW"/>
</dbReference>
<evidence type="ECO:0000256" key="1">
    <source>
        <dbReference type="ARBA" id="ARBA00001946"/>
    </source>
</evidence>
<dbReference type="EMBL" id="FOXR01000021">
    <property type="protein sequence ID" value="SFQ25655.1"/>
    <property type="molecule type" value="Genomic_DNA"/>
</dbReference>
<proteinExistence type="inferred from homology"/>
<accession>A0A1I5X0X0</accession>
<dbReference type="OrthoDB" id="9786026at2"/>
<dbReference type="Gene3D" id="3.40.50.10330">
    <property type="entry name" value="Probable inorganic polyphosphate/atp-NAD kinase, domain 1"/>
    <property type="match status" value="1"/>
</dbReference>
<evidence type="ECO:0000256" key="9">
    <source>
        <dbReference type="ARBA" id="ARBA00022842"/>
    </source>
</evidence>
<dbReference type="Gene3D" id="2.60.200.40">
    <property type="match status" value="1"/>
</dbReference>
<dbReference type="SMART" id="SM00046">
    <property type="entry name" value="DAGKc"/>
    <property type="match status" value="1"/>
</dbReference>
<evidence type="ECO:0000256" key="4">
    <source>
        <dbReference type="ARBA" id="ARBA00022679"/>
    </source>
</evidence>
<evidence type="ECO:0000256" key="6">
    <source>
        <dbReference type="ARBA" id="ARBA00022741"/>
    </source>
</evidence>
<keyword evidence="15" id="KW-1185">Reference proteome</keyword>